<feature type="transmembrane region" description="Helical" evidence="2">
    <location>
        <begin position="328"/>
        <end position="350"/>
    </location>
</feature>
<evidence type="ECO:0000313" key="3">
    <source>
        <dbReference type="EMBL" id="RKF78896.1"/>
    </source>
</evidence>
<reference evidence="3 4" key="1">
    <citation type="journal article" date="2018" name="BMC Genomics">
        <title>Comparative genome analyses reveal sequence features reflecting distinct modes of host-adaptation between dicot and monocot powdery mildew.</title>
        <authorList>
            <person name="Wu Y."/>
            <person name="Ma X."/>
            <person name="Pan Z."/>
            <person name="Kale S.D."/>
            <person name="Song Y."/>
            <person name="King H."/>
            <person name="Zhang Q."/>
            <person name="Presley C."/>
            <person name="Deng X."/>
            <person name="Wei C.I."/>
            <person name="Xiao S."/>
        </authorList>
    </citation>
    <scope>NUCLEOTIDE SEQUENCE [LARGE SCALE GENOMIC DNA]</scope>
    <source>
        <strain evidence="3">UMSG3</strain>
    </source>
</reference>
<evidence type="ECO:0000313" key="4">
    <source>
        <dbReference type="Proteomes" id="UP000283383"/>
    </source>
</evidence>
<keyword evidence="2" id="KW-0472">Membrane</keyword>
<proteinExistence type="predicted"/>
<dbReference type="Proteomes" id="UP000283383">
    <property type="component" value="Unassembled WGS sequence"/>
</dbReference>
<feature type="transmembrane region" description="Helical" evidence="2">
    <location>
        <begin position="304"/>
        <end position="322"/>
    </location>
</feature>
<dbReference type="STRING" id="62708.A0A420IWI0"/>
<dbReference type="EMBL" id="MCBQ01006031">
    <property type="protein sequence ID" value="RKF78896.1"/>
    <property type="molecule type" value="Genomic_DNA"/>
</dbReference>
<keyword evidence="4" id="KW-1185">Reference proteome</keyword>
<gene>
    <name evidence="3" type="ORF">GcM3_060024</name>
</gene>
<feature type="transmembrane region" description="Helical" evidence="2">
    <location>
        <begin position="228"/>
        <end position="248"/>
    </location>
</feature>
<comment type="caution">
    <text evidence="3">The sequence shown here is derived from an EMBL/GenBank/DDBJ whole genome shotgun (WGS) entry which is preliminary data.</text>
</comment>
<evidence type="ECO:0000256" key="2">
    <source>
        <dbReference type="SAM" id="Phobius"/>
    </source>
</evidence>
<name>A0A420IWI0_9PEZI</name>
<evidence type="ECO:0000256" key="1">
    <source>
        <dbReference type="SAM" id="MobiDB-lite"/>
    </source>
</evidence>
<keyword evidence="2" id="KW-0812">Transmembrane</keyword>
<feature type="region of interest" description="Disordered" evidence="1">
    <location>
        <begin position="114"/>
        <end position="140"/>
    </location>
</feature>
<keyword evidence="2" id="KW-1133">Transmembrane helix</keyword>
<feature type="compositionally biased region" description="Basic and acidic residues" evidence="1">
    <location>
        <begin position="114"/>
        <end position="123"/>
    </location>
</feature>
<dbReference type="AlphaFoldDB" id="A0A420IWI0"/>
<feature type="transmembrane region" description="Helical" evidence="2">
    <location>
        <begin position="201"/>
        <end position="222"/>
    </location>
</feature>
<sequence length="486" mass="54495">MGNSWFPQGQNAEGGWRLDIVSLLAVIGESSMDSHLQVLTSSWYCVLPRLIPAPQALLKPLRPTRLPQINAAVVGVHNGTLVPTLNYFPEILHPIDDLPAFGFKVLQITHRDEKNRMSNRDLKSSSSNHSYNHNHSNHNQINPIASRQEENDQMLASAKTDPRVIESGYKAPARKSTMRNLKRMMTKDDNRPRIPARHASPLNIITIISFFWTFALMIWAGIIGDGTAILALATISMVSSVVGLASWWHPVLMSRPSKAKVPAGDVVIRTREGAFLLVQCDEDVARELYTGTEECKYYVTTEGYPILVGMGTVLLMISVVLLGNCGFIMQAAIGLSYMVLNGVFWAASLLDKTRFWDLSYYDVKDVTPDDSRDAHLPSNDFTSDQEQRPSFTRTMWYAIRETKKIGWVKRGGAAPKTAEWDEWLRIAEHNAIQGNREWPAVLMRDYVVGKDSTITTSNLATSVHPHAEDRLQNRVPAFEIPPRESC</sequence>
<protein>
    <submittedName>
        <fullName evidence="3">Uncharacterized protein</fullName>
    </submittedName>
</protein>
<organism evidence="3 4">
    <name type="scientific">Golovinomyces cichoracearum</name>
    <dbReference type="NCBI Taxonomy" id="62708"/>
    <lineage>
        <taxon>Eukaryota</taxon>
        <taxon>Fungi</taxon>
        <taxon>Dikarya</taxon>
        <taxon>Ascomycota</taxon>
        <taxon>Pezizomycotina</taxon>
        <taxon>Leotiomycetes</taxon>
        <taxon>Erysiphales</taxon>
        <taxon>Erysiphaceae</taxon>
        <taxon>Golovinomyces</taxon>
    </lineage>
</organism>
<accession>A0A420IWI0</accession>
<feature type="compositionally biased region" description="Low complexity" evidence="1">
    <location>
        <begin position="124"/>
        <end position="139"/>
    </location>
</feature>